<dbReference type="OrthoDB" id="3233595at2759"/>
<protein>
    <submittedName>
        <fullName evidence="1">Uncharacterized protein</fullName>
    </submittedName>
</protein>
<evidence type="ECO:0000313" key="2">
    <source>
        <dbReference type="Proteomes" id="UP000799118"/>
    </source>
</evidence>
<dbReference type="Gene3D" id="3.90.180.10">
    <property type="entry name" value="Medium-chain alcohol dehydrogenases, catalytic domain"/>
    <property type="match status" value="1"/>
</dbReference>
<reference evidence="1" key="1">
    <citation type="journal article" date="2019" name="Environ. Microbiol.">
        <title>Fungal ecological strategies reflected in gene transcription - a case study of two litter decomposers.</title>
        <authorList>
            <person name="Barbi F."/>
            <person name="Kohler A."/>
            <person name="Barry K."/>
            <person name="Baskaran P."/>
            <person name="Daum C."/>
            <person name="Fauchery L."/>
            <person name="Ihrmark K."/>
            <person name="Kuo A."/>
            <person name="LaButti K."/>
            <person name="Lipzen A."/>
            <person name="Morin E."/>
            <person name="Grigoriev I.V."/>
            <person name="Henrissat B."/>
            <person name="Lindahl B."/>
            <person name="Martin F."/>
        </authorList>
    </citation>
    <scope>NUCLEOTIDE SEQUENCE</scope>
    <source>
        <strain evidence="1">JB14</strain>
    </source>
</reference>
<dbReference type="InterPro" id="IPR011032">
    <property type="entry name" value="GroES-like_sf"/>
</dbReference>
<dbReference type="Proteomes" id="UP000799118">
    <property type="component" value="Unassembled WGS sequence"/>
</dbReference>
<sequence length="178" mass="20317">MSAQKALILEQAKTPLFWAQCPLRALGQAKYWSRLKQVLQTHLTGLSGMDVQDLSKGDRVFFKSQFFRTEYGGFQQYTPVSASGLGKVPLSDIPAAVANITSAPIKTIHLSRAWWQMIVAIRESVKREEDRRRRAVDYNASAPYYADFMDIMWKKLSKMVEDGSPIASKFFQRASQYR</sequence>
<name>A0A6A4HG37_9AGAR</name>
<dbReference type="EMBL" id="ML769508">
    <property type="protein sequence ID" value="KAE9396753.1"/>
    <property type="molecule type" value="Genomic_DNA"/>
</dbReference>
<proteinExistence type="predicted"/>
<evidence type="ECO:0000313" key="1">
    <source>
        <dbReference type="EMBL" id="KAE9396753.1"/>
    </source>
</evidence>
<dbReference type="AlphaFoldDB" id="A0A6A4HG37"/>
<keyword evidence="2" id="KW-1185">Reference proteome</keyword>
<dbReference type="SUPFAM" id="SSF50129">
    <property type="entry name" value="GroES-like"/>
    <property type="match status" value="1"/>
</dbReference>
<gene>
    <name evidence="1" type="ORF">BT96DRAFT_996399</name>
</gene>
<organism evidence="1 2">
    <name type="scientific">Gymnopus androsaceus JB14</name>
    <dbReference type="NCBI Taxonomy" id="1447944"/>
    <lineage>
        <taxon>Eukaryota</taxon>
        <taxon>Fungi</taxon>
        <taxon>Dikarya</taxon>
        <taxon>Basidiomycota</taxon>
        <taxon>Agaricomycotina</taxon>
        <taxon>Agaricomycetes</taxon>
        <taxon>Agaricomycetidae</taxon>
        <taxon>Agaricales</taxon>
        <taxon>Marasmiineae</taxon>
        <taxon>Omphalotaceae</taxon>
        <taxon>Gymnopus</taxon>
    </lineage>
</organism>
<accession>A0A6A4HG37</accession>